<dbReference type="Proteomes" id="UP000193224">
    <property type="component" value="Unassembled WGS sequence"/>
</dbReference>
<evidence type="ECO:0000313" key="8">
    <source>
        <dbReference type="Proteomes" id="UP000193224"/>
    </source>
</evidence>
<dbReference type="EMBL" id="FWXB01000001">
    <property type="protein sequence ID" value="SMC10467.1"/>
    <property type="molecule type" value="Genomic_DNA"/>
</dbReference>
<dbReference type="InterPro" id="IPR051446">
    <property type="entry name" value="HTH_trans_reg/aminotransferase"/>
</dbReference>
<keyword evidence="3" id="KW-0805">Transcription regulation</keyword>
<keyword evidence="4" id="KW-0238">DNA-binding</keyword>
<dbReference type="GO" id="GO:0003677">
    <property type="term" value="F:DNA binding"/>
    <property type="evidence" value="ECO:0007669"/>
    <property type="project" value="UniProtKB-KW"/>
</dbReference>
<dbReference type="InterPro" id="IPR036390">
    <property type="entry name" value="WH_DNA-bd_sf"/>
</dbReference>
<dbReference type="PANTHER" id="PTHR46577">
    <property type="entry name" value="HTH-TYPE TRANSCRIPTIONAL REGULATORY PROTEIN GABR"/>
    <property type="match status" value="1"/>
</dbReference>
<dbReference type="OrthoDB" id="9808770at2"/>
<keyword evidence="8" id="KW-1185">Reference proteome</keyword>
<organism evidence="7 8">
    <name type="scientific">Roseovarius aestuarii</name>
    <dbReference type="NCBI Taxonomy" id="475083"/>
    <lineage>
        <taxon>Bacteria</taxon>
        <taxon>Pseudomonadati</taxon>
        <taxon>Pseudomonadota</taxon>
        <taxon>Alphaproteobacteria</taxon>
        <taxon>Rhodobacterales</taxon>
        <taxon>Roseobacteraceae</taxon>
        <taxon>Roseovarius</taxon>
    </lineage>
</organism>
<dbReference type="SMART" id="SM00345">
    <property type="entry name" value="HTH_GNTR"/>
    <property type="match status" value="1"/>
</dbReference>
<dbReference type="SUPFAM" id="SSF46785">
    <property type="entry name" value="Winged helix' DNA-binding domain"/>
    <property type="match status" value="1"/>
</dbReference>
<evidence type="ECO:0000256" key="2">
    <source>
        <dbReference type="ARBA" id="ARBA00022898"/>
    </source>
</evidence>
<dbReference type="Pfam" id="PF00392">
    <property type="entry name" value="GntR"/>
    <property type="match status" value="1"/>
</dbReference>
<dbReference type="InterPro" id="IPR015424">
    <property type="entry name" value="PyrdxlP-dep_Trfase"/>
</dbReference>
<dbReference type="Gene3D" id="1.10.10.10">
    <property type="entry name" value="Winged helix-like DNA-binding domain superfamily/Winged helix DNA-binding domain"/>
    <property type="match status" value="1"/>
</dbReference>
<evidence type="ECO:0000256" key="1">
    <source>
        <dbReference type="ARBA" id="ARBA00005384"/>
    </source>
</evidence>
<dbReference type="InterPro" id="IPR000524">
    <property type="entry name" value="Tscrpt_reg_HTH_GntR"/>
</dbReference>
<evidence type="ECO:0000313" key="7">
    <source>
        <dbReference type="EMBL" id="SMC10467.1"/>
    </source>
</evidence>
<dbReference type="SUPFAM" id="SSF53383">
    <property type="entry name" value="PLP-dependent transferases"/>
    <property type="match status" value="1"/>
</dbReference>
<dbReference type="Gene3D" id="3.40.640.10">
    <property type="entry name" value="Type I PLP-dependent aspartate aminotransferase-like (Major domain)"/>
    <property type="match status" value="1"/>
</dbReference>
<gene>
    <name evidence="7" type="primary">gabR_1</name>
    <name evidence="7" type="ORF">ROA7745_00274</name>
</gene>
<protein>
    <submittedName>
        <fullName evidence="7">HTH-type transcriptional regulatory protein GabR</fullName>
    </submittedName>
</protein>
<evidence type="ECO:0000259" key="6">
    <source>
        <dbReference type="PROSITE" id="PS50949"/>
    </source>
</evidence>
<dbReference type="CDD" id="cd07377">
    <property type="entry name" value="WHTH_GntR"/>
    <property type="match status" value="1"/>
</dbReference>
<dbReference type="InterPro" id="IPR015421">
    <property type="entry name" value="PyrdxlP-dep_Trfase_major"/>
</dbReference>
<keyword evidence="5" id="KW-0804">Transcription</keyword>
<reference evidence="7 8" key="1">
    <citation type="submission" date="2017-03" db="EMBL/GenBank/DDBJ databases">
        <authorList>
            <person name="Afonso C.L."/>
            <person name="Miller P.J."/>
            <person name="Scott M.A."/>
            <person name="Spackman E."/>
            <person name="Goraichik I."/>
            <person name="Dimitrov K.M."/>
            <person name="Suarez D.L."/>
            <person name="Swayne D.E."/>
        </authorList>
    </citation>
    <scope>NUCLEOTIDE SEQUENCE [LARGE SCALE GENOMIC DNA]</scope>
    <source>
        <strain evidence="7 8">CECT 7745</strain>
    </source>
</reference>
<evidence type="ECO:0000256" key="5">
    <source>
        <dbReference type="ARBA" id="ARBA00023163"/>
    </source>
</evidence>
<name>A0A1X7BLF2_9RHOB</name>
<proteinExistence type="inferred from homology"/>
<dbReference type="RefSeq" id="WP_085798429.1">
    <property type="nucleotide sequence ID" value="NZ_FWXB01000001.1"/>
</dbReference>
<dbReference type="AlphaFoldDB" id="A0A1X7BLF2"/>
<dbReference type="PANTHER" id="PTHR46577:SF1">
    <property type="entry name" value="HTH-TYPE TRANSCRIPTIONAL REGULATORY PROTEIN GABR"/>
    <property type="match status" value="1"/>
</dbReference>
<dbReference type="PROSITE" id="PS50949">
    <property type="entry name" value="HTH_GNTR"/>
    <property type="match status" value="1"/>
</dbReference>
<feature type="domain" description="HTH gntR-type" evidence="6">
    <location>
        <begin position="17"/>
        <end position="85"/>
    </location>
</feature>
<evidence type="ECO:0000256" key="4">
    <source>
        <dbReference type="ARBA" id="ARBA00023125"/>
    </source>
</evidence>
<sequence length="487" mass="54732">MSSTTPRFLQLPETSSLSLRDQICEVVSAAIMSESLASDRPLPSCRELAQQFGVSRNTVFAAYNRLVDLDFLVSRDRSGYFVNPKMAELQKPQGDSDVATRDSVPCPVRFPPNDLMPVVNPLDWNTYPYPFIYNQIDPDLFPVDGWRECTRQALGRKTMPVWASDSVESDSPQLVQQLRQRLLNTRGIYAEEDEILITLGSQNALYILGTIFARSGKPVALEDPGFFGARNAFRMAGTELIGVPIDGDGIVPSAIPAGCQLVFTTPSHQFPTMVTMSQQRREELLEMASTRDFLIIEDDYEAEMNYVAKSSPSMMSMDKTGRVIYVGSLSKTVSPGIRLGFIAAHRDIIRQARIARGVMMRHPPTIVQEIVALFFQLGHYDAHLRNIERRYQKRWHAMDLALSKHLGMLQRTKSEGGTSFWLTGPKGFDASELKVRLQARGVLIDRGQDYYLAYNDSRSFRLGFAYVPVSKLEDGVRIIAEEVRAIL</sequence>
<dbReference type="InterPro" id="IPR036388">
    <property type="entry name" value="WH-like_DNA-bd_sf"/>
</dbReference>
<evidence type="ECO:0000256" key="3">
    <source>
        <dbReference type="ARBA" id="ARBA00023015"/>
    </source>
</evidence>
<dbReference type="GO" id="GO:0003700">
    <property type="term" value="F:DNA-binding transcription factor activity"/>
    <property type="evidence" value="ECO:0007669"/>
    <property type="project" value="InterPro"/>
</dbReference>
<dbReference type="Pfam" id="PF00155">
    <property type="entry name" value="Aminotran_1_2"/>
    <property type="match status" value="1"/>
</dbReference>
<accession>A0A1X7BLF2</accession>
<dbReference type="GO" id="GO:0030170">
    <property type="term" value="F:pyridoxal phosphate binding"/>
    <property type="evidence" value="ECO:0007669"/>
    <property type="project" value="InterPro"/>
</dbReference>
<keyword evidence="2" id="KW-0663">Pyridoxal phosphate</keyword>
<comment type="similarity">
    <text evidence="1">In the C-terminal section; belongs to the class-I pyridoxal-phosphate-dependent aminotransferase family.</text>
</comment>
<dbReference type="InterPro" id="IPR004839">
    <property type="entry name" value="Aminotransferase_I/II_large"/>
</dbReference>
<dbReference type="CDD" id="cd00609">
    <property type="entry name" value="AAT_like"/>
    <property type="match status" value="1"/>
</dbReference>